<dbReference type="Proteomes" id="UP001216595">
    <property type="component" value="Unassembled WGS sequence"/>
</dbReference>
<keyword evidence="4 6" id="KW-1133">Transmembrane helix</keyword>
<evidence type="ECO:0000256" key="1">
    <source>
        <dbReference type="ARBA" id="ARBA00004651"/>
    </source>
</evidence>
<proteinExistence type="predicted"/>
<reference evidence="8 9" key="1">
    <citation type="submission" date="2023-01" db="EMBL/GenBank/DDBJ databases">
        <title>Novel species of the genus Asticcacaulis isolated from rivers.</title>
        <authorList>
            <person name="Lu H."/>
        </authorList>
    </citation>
    <scope>NUCLEOTIDE SEQUENCE [LARGE SCALE GENOMIC DNA]</scope>
    <source>
        <strain evidence="8 9">DXS10W</strain>
    </source>
</reference>
<dbReference type="EMBL" id="JAQQKW010000012">
    <property type="protein sequence ID" value="MDC7695848.1"/>
    <property type="molecule type" value="Genomic_DNA"/>
</dbReference>
<feature type="transmembrane region" description="Helical" evidence="6">
    <location>
        <begin position="278"/>
        <end position="298"/>
    </location>
</feature>
<dbReference type="PANTHER" id="PTHR32322">
    <property type="entry name" value="INNER MEMBRANE TRANSPORTER"/>
    <property type="match status" value="1"/>
</dbReference>
<dbReference type="InterPro" id="IPR000620">
    <property type="entry name" value="EamA_dom"/>
</dbReference>
<feature type="transmembrane region" description="Helical" evidence="6">
    <location>
        <begin position="97"/>
        <end position="115"/>
    </location>
</feature>
<feature type="transmembrane region" description="Helical" evidence="6">
    <location>
        <begin position="127"/>
        <end position="146"/>
    </location>
</feature>
<keyword evidence="2" id="KW-1003">Cell membrane</keyword>
<feature type="transmembrane region" description="Helical" evidence="6">
    <location>
        <begin position="40"/>
        <end position="58"/>
    </location>
</feature>
<evidence type="ECO:0000313" key="8">
    <source>
        <dbReference type="EMBL" id="MDC7695848.1"/>
    </source>
</evidence>
<organism evidence="8 9">
    <name type="scientific">Asticcacaulis currens</name>
    <dbReference type="NCBI Taxonomy" id="2984210"/>
    <lineage>
        <taxon>Bacteria</taxon>
        <taxon>Pseudomonadati</taxon>
        <taxon>Pseudomonadota</taxon>
        <taxon>Alphaproteobacteria</taxon>
        <taxon>Caulobacterales</taxon>
        <taxon>Caulobacteraceae</taxon>
        <taxon>Asticcacaulis</taxon>
    </lineage>
</organism>
<feature type="transmembrane region" description="Helical" evidence="6">
    <location>
        <begin position="220"/>
        <end position="241"/>
    </location>
</feature>
<comment type="caution">
    <text evidence="8">The sequence shown here is derived from an EMBL/GenBank/DDBJ whole genome shotgun (WGS) entry which is preliminary data.</text>
</comment>
<dbReference type="PANTHER" id="PTHR32322:SF18">
    <property type="entry name" value="S-ADENOSYLMETHIONINE_S-ADENOSYLHOMOCYSTEINE TRANSPORTER"/>
    <property type="match status" value="1"/>
</dbReference>
<feature type="transmembrane region" description="Helical" evidence="6">
    <location>
        <begin position="70"/>
        <end position="91"/>
    </location>
</feature>
<feature type="transmembrane region" description="Helical" evidence="6">
    <location>
        <begin position="253"/>
        <end position="272"/>
    </location>
</feature>
<keyword evidence="5 6" id="KW-0472">Membrane</keyword>
<feature type="transmembrane region" description="Helical" evidence="6">
    <location>
        <begin position="152"/>
        <end position="171"/>
    </location>
</feature>
<protein>
    <submittedName>
        <fullName evidence="8">DMT family transporter</fullName>
    </submittedName>
</protein>
<dbReference type="Pfam" id="PF00892">
    <property type="entry name" value="EamA"/>
    <property type="match status" value="2"/>
</dbReference>
<gene>
    <name evidence="8" type="ORF">PQU94_16340</name>
</gene>
<evidence type="ECO:0000256" key="2">
    <source>
        <dbReference type="ARBA" id="ARBA00022475"/>
    </source>
</evidence>
<dbReference type="RefSeq" id="WP_272742500.1">
    <property type="nucleotide sequence ID" value="NZ_JAQQKW010000012.1"/>
</dbReference>
<accession>A0ABT5IIW7</accession>
<feature type="domain" description="EamA" evidence="7">
    <location>
        <begin position="154"/>
        <end position="293"/>
    </location>
</feature>
<keyword evidence="9" id="KW-1185">Reference proteome</keyword>
<keyword evidence="3 6" id="KW-0812">Transmembrane</keyword>
<feature type="transmembrane region" description="Helical" evidence="6">
    <location>
        <begin position="191"/>
        <end position="214"/>
    </location>
</feature>
<sequence>MSDRRTLWGVGCGVIAGALWGLVFLTPELAAGFTPLQLSAGRYLAYGLIAAVLIAPRWNRVRTLIDMKGWRALIRLSLLGNILYYICLAQAVQSGGVAMTTLIIGLLPVSVAVLGRHDHGSVPLRRLALPLALGVAGIACTVWGSIGGTSGSLFGIVCAFGALIAWTLYAVDNSRWLSRLDTISSQDWSLLTGLVTGALALVLAMPAFLLSPGIHSGVQWWGFAGLMAAVALLCSVIGNAFWNRASRLLPMTLVGQMILFETLFALLYGFLWEGRWPYLSEVVAMGLLCASVLTCAAAHRPRTPQASA</sequence>
<evidence type="ECO:0000313" key="9">
    <source>
        <dbReference type="Proteomes" id="UP001216595"/>
    </source>
</evidence>
<evidence type="ECO:0000256" key="3">
    <source>
        <dbReference type="ARBA" id="ARBA00022692"/>
    </source>
</evidence>
<evidence type="ECO:0000256" key="6">
    <source>
        <dbReference type="SAM" id="Phobius"/>
    </source>
</evidence>
<dbReference type="SUPFAM" id="SSF103481">
    <property type="entry name" value="Multidrug resistance efflux transporter EmrE"/>
    <property type="match status" value="2"/>
</dbReference>
<feature type="domain" description="EamA" evidence="7">
    <location>
        <begin position="8"/>
        <end position="142"/>
    </location>
</feature>
<name>A0ABT5IIW7_9CAUL</name>
<dbReference type="InterPro" id="IPR050638">
    <property type="entry name" value="AA-Vitamin_Transporters"/>
</dbReference>
<evidence type="ECO:0000259" key="7">
    <source>
        <dbReference type="Pfam" id="PF00892"/>
    </source>
</evidence>
<dbReference type="InterPro" id="IPR037185">
    <property type="entry name" value="EmrE-like"/>
</dbReference>
<comment type="subcellular location">
    <subcellularLocation>
        <location evidence="1">Cell membrane</location>
        <topology evidence="1">Multi-pass membrane protein</topology>
    </subcellularLocation>
</comment>
<evidence type="ECO:0000256" key="5">
    <source>
        <dbReference type="ARBA" id="ARBA00023136"/>
    </source>
</evidence>
<evidence type="ECO:0000256" key="4">
    <source>
        <dbReference type="ARBA" id="ARBA00022989"/>
    </source>
</evidence>